<comment type="caution">
    <text evidence="2">The sequence shown here is derived from an EMBL/GenBank/DDBJ whole genome shotgun (WGS) entry which is preliminary data.</text>
</comment>
<reference evidence="2 3" key="1">
    <citation type="submission" date="2019-02" db="EMBL/GenBank/DDBJ databases">
        <title>Paracoccus subflavus sp. nov., isolated from marine sediment of the Pacific Ocean.</title>
        <authorList>
            <person name="Zhang G."/>
        </authorList>
    </citation>
    <scope>NUCLEOTIDE SEQUENCE [LARGE SCALE GENOMIC DNA]</scope>
    <source>
        <strain evidence="2 3">GY0581</strain>
    </source>
</reference>
<protein>
    <recommendedName>
        <fullName evidence="1">Polysaccharide pyruvyl transferase domain-containing protein</fullName>
    </recommendedName>
</protein>
<sequence>MQGSRGNASTWTVGLLPPTASGSLGDQAMVEAATEVLAARGRRVVIGLNNFQTRSAVSGPPGSHKLQVLAGLAGMAGRARHAGLIGADILDGVYNTSIIFKRFRILRMLHRCGVQTRVFGSSWSETPSERVIAFLRAAHWLHLHARDAISQSRMEAVLERPVRLVADLAFLLRPEICAPEAQAASRWIAARRAEGATLLGLNLAGLALCNATDDGIRAFATVVGDWLDADPRRAVVVMPHDARPGMVGDMLVLERLHYALQGRFAQRMYRVPATLDAWEMKALAGMVDLVVTGRMHLAIAAMGMGTPALCMVYQGKFEGLMDHFGITGLTMTLEDVLTGKAGPQLDNVTRRTTELAARLKARLPVVLDLSRKNFEGM</sequence>
<gene>
    <name evidence="2" type="ORF">EYE42_12235</name>
</gene>
<dbReference type="Proteomes" id="UP000293520">
    <property type="component" value="Unassembled WGS sequence"/>
</dbReference>
<evidence type="ECO:0000259" key="1">
    <source>
        <dbReference type="Pfam" id="PF04230"/>
    </source>
</evidence>
<proteinExistence type="predicted"/>
<feature type="domain" description="Polysaccharide pyruvyl transferase" evidence="1">
    <location>
        <begin position="24"/>
        <end position="314"/>
    </location>
</feature>
<dbReference type="Pfam" id="PF04230">
    <property type="entry name" value="PS_pyruv_trans"/>
    <property type="match status" value="1"/>
</dbReference>
<evidence type="ECO:0000313" key="3">
    <source>
        <dbReference type="Proteomes" id="UP000293520"/>
    </source>
</evidence>
<dbReference type="RefSeq" id="WP_130991608.1">
    <property type="nucleotide sequence ID" value="NZ_SISK01000009.1"/>
</dbReference>
<keyword evidence="3" id="KW-1185">Reference proteome</keyword>
<accession>A0A4Q9G347</accession>
<dbReference type="PANTHER" id="PTHR36836">
    <property type="entry name" value="COLANIC ACID BIOSYNTHESIS PROTEIN WCAK"/>
    <property type="match status" value="1"/>
</dbReference>
<dbReference type="InterPro" id="IPR007345">
    <property type="entry name" value="Polysacch_pyruvyl_Trfase"/>
</dbReference>
<name>A0A4Q9G347_9RHOB</name>
<evidence type="ECO:0000313" key="2">
    <source>
        <dbReference type="EMBL" id="TBN38655.1"/>
    </source>
</evidence>
<dbReference type="PANTHER" id="PTHR36836:SF1">
    <property type="entry name" value="COLANIC ACID BIOSYNTHESIS PROTEIN WCAK"/>
    <property type="match status" value="1"/>
</dbReference>
<dbReference type="EMBL" id="SISK01000009">
    <property type="protein sequence ID" value="TBN38655.1"/>
    <property type="molecule type" value="Genomic_DNA"/>
</dbReference>
<dbReference type="OrthoDB" id="1814359at2"/>
<organism evidence="2 3">
    <name type="scientific">Paracoccus subflavus</name>
    <dbReference type="NCBI Taxonomy" id="2528244"/>
    <lineage>
        <taxon>Bacteria</taxon>
        <taxon>Pseudomonadati</taxon>
        <taxon>Pseudomonadota</taxon>
        <taxon>Alphaproteobacteria</taxon>
        <taxon>Rhodobacterales</taxon>
        <taxon>Paracoccaceae</taxon>
        <taxon>Paracoccus</taxon>
    </lineage>
</organism>
<dbReference type="AlphaFoldDB" id="A0A4Q9G347"/>